<gene>
    <name evidence="1" type="ORF">CCAX7_34440</name>
</gene>
<protein>
    <submittedName>
        <fullName evidence="1">Uncharacterized protein</fullName>
    </submittedName>
</protein>
<dbReference type="Proteomes" id="UP000287394">
    <property type="component" value="Chromosome"/>
</dbReference>
<dbReference type="AlphaFoldDB" id="A0A402CYB6"/>
<name>A0A402CYB6_9BACT</name>
<evidence type="ECO:0000313" key="2">
    <source>
        <dbReference type="Proteomes" id="UP000287394"/>
    </source>
</evidence>
<proteinExistence type="predicted"/>
<dbReference type="RefSeq" id="WP_125206064.1">
    <property type="nucleotide sequence ID" value="NZ_AP025739.1"/>
</dbReference>
<accession>A0A402CYB6</accession>
<keyword evidence="2" id="KW-1185">Reference proteome</keyword>
<organism evidence="1 2">
    <name type="scientific">Capsulimonas corticalis</name>
    <dbReference type="NCBI Taxonomy" id="2219043"/>
    <lineage>
        <taxon>Bacteria</taxon>
        <taxon>Bacillati</taxon>
        <taxon>Armatimonadota</taxon>
        <taxon>Armatimonadia</taxon>
        <taxon>Capsulimonadales</taxon>
        <taxon>Capsulimonadaceae</taxon>
        <taxon>Capsulimonas</taxon>
    </lineage>
</organism>
<reference evidence="1 2" key="1">
    <citation type="journal article" date="2019" name="Int. J. Syst. Evol. Microbiol.">
        <title>Capsulimonas corticalis gen. nov., sp. nov., an aerobic capsulated bacterium, of a novel bacterial order, Capsulimonadales ord. nov., of the class Armatimonadia of the phylum Armatimonadetes.</title>
        <authorList>
            <person name="Li J."/>
            <person name="Kudo C."/>
            <person name="Tonouchi A."/>
        </authorList>
    </citation>
    <scope>NUCLEOTIDE SEQUENCE [LARGE SCALE GENOMIC DNA]</scope>
    <source>
        <strain evidence="1 2">AX-7</strain>
    </source>
</reference>
<dbReference type="KEGG" id="ccot:CCAX7_34440"/>
<dbReference type="EMBL" id="AP025739">
    <property type="protein sequence ID" value="BDI31393.1"/>
    <property type="molecule type" value="Genomic_DNA"/>
</dbReference>
<sequence>MIRPAKRGMGALLGAVLVFLSAGAYAADTKVKADAEPKVQITVDDSAVRQLIALAAAHDTTDASLDAWMDLPANAYLLKIGASEENLTRAQLKANAIEAINGTATPKTQPSDDMGAMRFTAEIYTKMLDTLQASLPNRLKRITDRDKQFSPPNTDVTETVYLHLGGDWDAINANGAIYINIRYWIEQAQPSWNGFNMVVAHETMHTIQNQAYGNPEDQADGPGAFLTALSKTQREGTARYVEYDTDPEAYGQGTYGFFSRAVTTETLRSFPTDINLLKPLYDSCFPAFSHDKFVQSYASGVSGGGPFYDVGHGIAKAIDERLGRKVLIDTIAGGPKMFFTKYLELCDKDKNLPKLPDDVAKQVRVMPDKL</sequence>
<evidence type="ECO:0000313" key="1">
    <source>
        <dbReference type="EMBL" id="BDI31393.1"/>
    </source>
</evidence>
<dbReference type="Pfam" id="PF18958">
    <property type="entry name" value="DUF5700"/>
    <property type="match status" value="1"/>
</dbReference>
<dbReference type="InterPro" id="IPR043754">
    <property type="entry name" value="DUF5700"/>
</dbReference>